<feature type="compositionally biased region" description="Polar residues" evidence="1">
    <location>
        <begin position="19"/>
        <end position="29"/>
    </location>
</feature>
<organism evidence="2 3">
    <name type="scientific">Pythium insidiosum</name>
    <name type="common">Pythiosis disease agent</name>
    <dbReference type="NCBI Taxonomy" id="114742"/>
    <lineage>
        <taxon>Eukaryota</taxon>
        <taxon>Sar</taxon>
        <taxon>Stramenopiles</taxon>
        <taxon>Oomycota</taxon>
        <taxon>Peronosporomycetes</taxon>
        <taxon>Pythiales</taxon>
        <taxon>Pythiaceae</taxon>
        <taxon>Pythium</taxon>
    </lineage>
</organism>
<proteinExistence type="predicted"/>
<feature type="region of interest" description="Disordered" evidence="1">
    <location>
        <begin position="1"/>
        <end position="41"/>
    </location>
</feature>
<comment type="caution">
    <text evidence="2">The sequence shown here is derived from an EMBL/GenBank/DDBJ whole genome shotgun (WGS) entry which is preliminary data.</text>
</comment>
<feature type="compositionally biased region" description="Basic and acidic residues" evidence="1">
    <location>
        <begin position="1"/>
        <end position="18"/>
    </location>
</feature>
<reference evidence="2" key="1">
    <citation type="submission" date="2021-12" db="EMBL/GenBank/DDBJ databases">
        <title>Prjna785345.</title>
        <authorList>
            <person name="Rujirawat T."/>
            <person name="Krajaejun T."/>
        </authorList>
    </citation>
    <scope>NUCLEOTIDE SEQUENCE</scope>
    <source>
        <strain evidence="2">Pi057C3</strain>
    </source>
</reference>
<keyword evidence="3" id="KW-1185">Reference proteome</keyword>
<evidence type="ECO:0000256" key="1">
    <source>
        <dbReference type="SAM" id="MobiDB-lite"/>
    </source>
</evidence>
<dbReference type="Proteomes" id="UP001209570">
    <property type="component" value="Unassembled WGS sequence"/>
</dbReference>
<evidence type="ECO:0000313" key="2">
    <source>
        <dbReference type="EMBL" id="KAJ0394999.1"/>
    </source>
</evidence>
<dbReference type="AlphaFoldDB" id="A0AAD5LDQ9"/>
<evidence type="ECO:0000313" key="3">
    <source>
        <dbReference type="Proteomes" id="UP001209570"/>
    </source>
</evidence>
<sequence length="185" mass="20253">MTSSKPEHEEATKVEKRSSPSNQNAVEARTNTKLENQDIDDATEKVEAVLTSVSADNQELSDASEKGDVAPGFTIVINNILPAMFARLSPRGEDFHLIAHHLNAGKYKPTQVILNPFSDALDEMEDVVTRLPDEVVAGVEQADIIDLAPENVRDIDTTDFRAEVAALRDVLASERSQMAQLQQAT</sequence>
<name>A0AAD5LDQ9_PYTIN</name>
<gene>
    <name evidence="2" type="ORF">P43SY_002152</name>
</gene>
<feature type="compositionally biased region" description="Basic and acidic residues" evidence="1">
    <location>
        <begin position="30"/>
        <end position="41"/>
    </location>
</feature>
<protein>
    <submittedName>
        <fullName evidence="2">Uncharacterized protein</fullName>
    </submittedName>
</protein>
<dbReference type="EMBL" id="JAKCXM010000369">
    <property type="protein sequence ID" value="KAJ0394999.1"/>
    <property type="molecule type" value="Genomic_DNA"/>
</dbReference>
<accession>A0AAD5LDQ9</accession>